<dbReference type="GO" id="GO:0050480">
    <property type="term" value="F:imidazolonepropionase activity"/>
    <property type="evidence" value="ECO:0007669"/>
    <property type="project" value="UniProtKB-UniRule"/>
</dbReference>
<dbReference type="InterPro" id="IPR013108">
    <property type="entry name" value="Amidohydro_3"/>
</dbReference>
<dbReference type="GO" id="GO:0005737">
    <property type="term" value="C:cytoplasm"/>
    <property type="evidence" value="ECO:0007669"/>
    <property type="project" value="UniProtKB-UniRule"/>
</dbReference>
<accession>A0A5M8Q467</accession>
<dbReference type="Proteomes" id="UP001570846">
    <property type="component" value="Unassembled WGS sequence"/>
</dbReference>
<dbReference type="Pfam" id="PF07969">
    <property type="entry name" value="Amidohydro_3"/>
    <property type="match status" value="1"/>
</dbReference>
<dbReference type="OrthoDB" id="9776455at2"/>
<evidence type="ECO:0000313" key="12">
    <source>
        <dbReference type="EMBL" id="MFA1773135.1"/>
    </source>
</evidence>
<evidence type="ECO:0000313" key="11">
    <source>
        <dbReference type="EMBL" id="KAA6430677.1"/>
    </source>
</evidence>
<dbReference type="GO" id="GO:0019556">
    <property type="term" value="P:L-histidine catabolic process to glutamate and formamide"/>
    <property type="evidence" value="ECO:0007669"/>
    <property type="project" value="UniProtKB-UniRule"/>
</dbReference>
<evidence type="ECO:0000256" key="6">
    <source>
        <dbReference type="ARBA" id="ARBA00022808"/>
    </source>
</evidence>
<dbReference type="InterPro" id="IPR005920">
    <property type="entry name" value="HutI"/>
</dbReference>
<comment type="pathway">
    <text evidence="1">Amino-acid degradation.</text>
</comment>
<evidence type="ECO:0000256" key="1">
    <source>
        <dbReference type="ARBA" id="ARBA00005023"/>
    </source>
</evidence>
<evidence type="ECO:0000256" key="9">
    <source>
        <dbReference type="NCBIfam" id="TIGR01224"/>
    </source>
</evidence>
<reference evidence="11 13" key="2">
    <citation type="submission" date="2019-09" db="EMBL/GenBank/DDBJ databases">
        <title>A bacterium isolated from glacier soil.</title>
        <authorList>
            <person name="Liu Q."/>
        </authorList>
    </citation>
    <scope>NUCLEOTIDE SEQUENCE [LARGE SCALE GENOMIC DNA]</scope>
    <source>
        <strain evidence="11 13">MDT1-10-3</strain>
    </source>
</reference>
<dbReference type="EMBL" id="JBGOGF010000011">
    <property type="protein sequence ID" value="MFA1773135.1"/>
    <property type="molecule type" value="Genomic_DNA"/>
</dbReference>
<dbReference type="InterPro" id="IPR032466">
    <property type="entry name" value="Metal_Hydrolase"/>
</dbReference>
<dbReference type="InterPro" id="IPR011059">
    <property type="entry name" value="Metal-dep_hydrolase_composite"/>
</dbReference>
<keyword evidence="6" id="KW-0369">Histidine metabolism</keyword>
<dbReference type="Gene3D" id="3.20.20.140">
    <property type="entry name" value="Metal-dependent hydrolases"/>
    <property type="match status" value="1"/>
</dbReference>
<protein>
    <recommendedName>
        <fullName evidence="2 9">Imidazolonepropionase</fullName>
        <ecNumber evidence="2 9">3.5.2.7</ecNumber>
    </recommendedName>
</protein>
<keyword evidence="5 11" id="KW-0378">Hydrolase</keyword>
<gene>
    <name evidence="12" type="primary">hutI</name>
    <name evidence="12" type="ORF">ACD591_17680</name>
    <name evidence="11" type="ORF">FOE74_19605</name>
</gene>
<dbReference type="Gene3D" id="2.30.40.10">
    <property type="entry name" value="Urease, subunit C, domain 1"/>
    <property type="match status" value="1"/>
</dbReference>
<evidence type="ECO:0000256" key="5">
    <source>
        <dbReference type="ARBA" id="ARBA00022801"/>
    </source>
</evidence>
<evidence type="ECO:0000256" key="8">
    <source>
        <dbReference type="ARBA" id="ARBA00023004"/>
    </source>
</evidence>
<dbReference type="SUPFAM" id="SSF51556">
    <property type="entry name" value="Metallo-dependent hydrolases"/>
    <property type="match status" value="1"/>
</dbReference>
<keyword evidence="3" id="KW-0963">Cytoplasm</keyword>
<proteinExistence type="predicted"/>
<dbReference type="AlphaFoldDB" id="A0A5M8Q467"/>
<dbReference type="EC" id="3.5.2.7" evidence="2 9"/>
<keyword evidence="14" id="KW-1185">Reference proteome</keyword>
<dbReference type="GO" id="GO:0046872">
    <property type="term" value="F:metal ion binding"/>
    <property type="evidence" value="ECO:0007669"/>
    <property type="project" value="UniProtKB-KW"/>
</dbReference>
<dbReference type="Proteomes" id="UP000323866">
    <property type="component" value="Unassembled WGS sequence"/>
</dbReference>
<name>A0A5M8Q467_9BACT</name>
<keyword evidence="7" id="KW-0862">Zinc</keyword>
<evidence type="ECO:0000256" key="2">
    <source>
        <dbReference type="ARBA" id="ARBA00012864"/>
    </source>
</evidence>
<reference evidence="11 13" key="1">
    <citation type="submission" date="2019-07" db="EMBL/GenBank/DDBJ databases">
        <authorList>
            <person name="Qu J.-H."/>
        </authorList>
    </citation>
    <scope>NUCLEOTIDE SEQUENCE [LARGE SCALE GENOMIC DNA]</scope>
    <source>
        <strain evidence="11 13">MDT1-10-3</strain>
    </source>
</reference>
<dbReference type="PANTHER" id="PTHR42752">
    <property type="entry name" value="IMIDAZOLONEPROPIONASE"/>
    <property type="match status" value="1"/>
</dbReference>
<keyword evidence="4" id="KW-0479">Metal-binding</keyword>
<evidence type="ECO:0000256" key="7">
    <source>
        <dbReference type="ARBA" id="ARBA00022833"/>
    </source>
</evidence>
<evidence type="ECO:0000313" key="14">
    <source>
        <dbReference type="Proteomes" id="UP001570846"/>
    </source>
</evidence>
<reference evidence="12 14" key="3">
    <citation type="submission" date="2024-08" db="EMBL/GenBank/DDBJ databases">
        <authorList>
            <person name="Wei W."/>
        </authorList>
    </citation>
    <scope>NUCLEOTIDE SEQUENCE [LARGE SCALE GENOMIC DNA]</scope>
    <source>
        <strain evidence="12 14">XU2</strain>
    </source>
</reference>
<dbReference type="EMBL" id="VKKZ01000025">
    <property type="protein sequence ID" value="KAA6430677.1"/>
    <property type="molecule type" value="Genomic_DNA"/>
</dbReference>
<feature type="domain" description="Amidohydrolase 3" evidence="10">
    <location>
        <begin position="127"/>
        <end position="391"/>
    </location>
</feature>
<keyword evidence="8" id="KW-0408">Iron</keyword>
<organism evidence="11 13">
    <name type="scientific">Rufibacter glacialis</name>
    <dbReference type="NCBI Taxonomy" id="1259555"/>
    <lineage>
        <taxon>Bacteria</taxon>
        <taxon>Pseudomonadati</taxon>
        <taxon>Bacteroidota</taxon>
        <taxon>Cytophagia</taxon>
        <taxon>Cytophagales</taxon>
        <taxon>Hymenobacteraceae</taxon>
        <taxon>Rufibacter</taxon>
    </lineage>
</organism>
<sequence length="418" mass="44818">MNSTPEPRTLVGPFSQVLTMAGLPLAGPLTDDQLEIKAEAGVVIQGEKVVQVGPYQALLQEAEANQYLLHKIDQPLVLVPGFIDAHTHLCFAGSRANDYALRVAGKSYLEIARSGGGILDTVSKTRAASLPDLVASLQTRCDRHLAQGVTTCEVKSGYGLTVEEELKMLQAIDQVNRQHALDLIPTCLAAHMRPPEFSEAGVYLQHLIQELLPQVKAQGLAQRVDIFIEETAFSEEEAEHYLIAAQELGFALTVHADQFSTGGSSIAAKVKATSADHLEASGTPEMAQLKEAGVVATVLPGASLGLGMHYAPARQMLDAGLCVAIATDWNPGSAPMGDLLLQAALLGAGQKLTLAETLAGITFRAAHALRLEDRGQLVPASLADMIAFPADNYQEILYHQGQLKPQFIWKRGQLQNQK</sequence>
<evidence type="ECO:0000313" key="13">
    <source>
        <dbReference type="Proteomes" id="UP000323866"/>
    </source>
</evidence>
<dbReference type="NCBIfam" id="TIGR01224">
    <property type="entry name" value="hutI"/>
    <property type="match status" value="1"/>
</dbReference>
<evidence type="ECO:0000256" key="4">
    <source>
        <dbReference type="ARBA" id="ARBA00022723"/>
    </source>
</evidence>
<evidence type="ECO:0000259" key="10">
    <source>
        <dbReference type="Pfam" id="PF07969"/>
    </source>
</evidence>
<dbReference type="PANTHER" id="PTHR42752:SF1">
    <property type="entry name" value="IMIDAZOLONEPROPIONASE-RELATED"/>
    <property type="match status" value="1"/>
</dbReference>
<comment type="caution">
    <text evidence="11">The sequence shown here is derived from an EMBL/GenBank/DDBJ whole genome shotgun (WGS) entry which is preliminary data.</text>
</comment>
<dbReference type="RefSeq" id="WP_149100334.1">
    <property type="nucleotide sequence ID" value="NZ_BMMG01000008.1"/>
</dbReference>
<dbReference type="SUPFAM" id="SSF51338">
    <property type="entry name" value="Composite domain of metallo-dependent hydrolases"/>
    <property type="match status" value="1"/>
</dbReference>
<evidence type="ECO:0000256" key="3">
    <source>
        <dbReference type="ARBA" id="ARBA00022490"/>
    </source>
</evidence>